<dbReference type="Pfam" id="PF13193">
    <property type="entry name" value="AMP-binding_C"/>
    <property type="match status" value="1"/>
</dbReference>
<dbReference type="GO" id="GO:0016874">
    <property type="term" value="F:ligase activity"/>
    <property type="evidence" value="ECO:0007669"/>
    <property type="project" value="UniProtKB-KW"/>
</dbReference>
<dbReference type="PANTHER" id="PTHR43859:SF4">
    <property type="entry name" value="BUTANOATE--COA LIGASE AAE1-RELATED"/>
    <property type="match status" value="1"/>
</dbReference>
<evidence type="ECO:0000259" key="5">
    <source>
        <dbReference type="Pfam" id="PF13193"/>
    </source>
</evidence>
<evidence type="ECO:0000256" key="1">
    <source>
        <dbReference type="ARBA" id="ARBA00006432"/>
    </source>
</evidence>
<keyword evidence="3" id="KW-0276">Fatty acid metabolism</keyword>
<dbReference type="Gene3D" id="3.30.300.30">
    <property type="match status" value="1"/>
</dbReference>
<sequence>MDGDGALLPADETGEIVYRSPQLMEGYWNNASANTEAFAHGWFHGGDIGHLDDEAVVWFTDRSKDIIKSGGENVSSVEVERVLLGHPAVAEAAVVGRPHEHWGEAVTAVVVAAPGASLDADELGEWARERLAGFKAPKAIDVVEALPKTATGKIQKHLVRKG</sequence>
<evidence type="ECO:0000313" key="6">
    <source>
        <dbReference type="EMBL" id="GEE01461.1"/>
    </source>
</evidence>
<organism evidence="6 7">
    <name type="scientific">Gordonia spumicola</name>
    <dbReference type="NCBI Taxonomy" id="589161"/>
    <lineage>
        <taxon>Bacteria</taxon>
        <taxon>Bacillati</taxon>
        <taxon>Actinomycetota</taxon>
        <taxon>Actinomycetes</taxon>
        <taxon>Mycobacteriales</taxon>
        <taxon>Gordoniaceae</taxon>
        <taxon>Gordonia</taxon>
    </lineage>
</organism>
<dbReference type="SUPFAM" id="SSF56801">
    <property type="entry name" value="Acetyl-CoA synthetase-like"/>
    <property type="match status" value="1"/>
</dbReference>
<evidence type="ECO:0000256" key="2">
    <source>
        <dbReference type="ARBA" id="ARBA00022598"/>
    </source>
</evidence>
<feature type="domain" description="AMP-binding enzyme C-terminal" evidence="5">
    <location>
        <begin position="78"/>
        <end position="153"/>
    </location>
</feature>
<evidence type="ECO:0000256" key="4">
    <source>
        <dbReference type="ARBA" id="ARBA00023098"/>
    </source>
</evidence>
<dbReference type="FunFam" id="3.30.300.30:FF:000008">
    <property type="entry name" value="2,3-dihydroxybenzoate-AMP ligase"/>
    <property type="match status" value="1"/>
</dbReference>
<gene>
    <name evidence="6" type="ORF">nbrc107696_19070</name>
</gene>
<proteinExistence type="inferred from homology"/>
<dbReference type="GO" id="GO:0006631">
    <property type="term" value="P:fatty acid metabolic process"/>
    <property type="evidence" value="ECO:0007669"/>
    <property type="project" value="UniProtKB-KW"/>
</dbReference>
<reference evidence="7" key="1">
    <citation type="submission" date="2019-06" db="EMBL/GenBank/DDBJ databases">
        <title>Gordonia isolated from sludge of a wastewater treatment plant.</title>
        <authorList>
            <person name="Tamura T."/>
            <person name="Aoyama K."/>
            <person name="Kang Y."/>
            <person name="Saito S."/>
            <person name="Akiyama N."/>
            <person name="Yazawa K."/>
            <person name="Gonoi T."/>
            <person name="Mikami Y."/>
        </authorList>
    </citation>
    <scope>NUCLEOTIDE SEQUENCE [LARGE SCALE GENOMIC DNA]</scope>
    <source>
        <strain evidence="7">NBRC 107696</strain>
    </source>
</reference>
<evidence type="ECO:0000256" key="3">
    <source>
        <dbReference type="ARBA" id="ARBA00022832"/>
    </source>
</evidence>
<dbReference type="AlphaFoldDB" id="A0A7I9V8L5"/>
<dbReference type="Gene3D" id="2.30.38.10">
    <property type="entry name" value="Luciferase, Domain 3"/>
    <property type="match status" value="1"/>
</dbReference>
<dbReference type="InterPro" id="IPR045851">
    <property type="entry name" value="AMP-bd_C_sf"/>
</dbReference>
<accession>A0A7I9V8L5</accession>
<keyword evidence="4" id="KW-0443">Lipid metabolism</keyword>
<protein>
    <recommendedName>
        <fullName evidence="5">AMP-binding enzyme C-terminal domain-containing protein</fullName>
    </recommendedName>
</protein>
<keyword evidence="2" id="KW-0436">Ligase</keyword>
<keyword evidence="7" id="KW-1185">Reference proteome</keyword>
<dbReference type="InterPro" id="IPR025110">
    <property type="entry name" value="AMP-bd_C"/>
</dbReference>
<dbReference type="RefSeq" id="WP_371865031.1">
    <property type="nucleotide sequence ID" value="NZ_BJOV01000003.1"/>
</dbReference>
<comment type="similarity">
    <text evidence="1">Belongs to the ATP-dependent AMP-binding enzyme family.</text>
</comment>
<comment type="caution">
    <text evidence="6">The sequence shown here is derived from an EMBL/GenBank/DDBJ whole genome shotgun (WGS) entry which is preliminary data.</text>
</comment>
<dbReference type="EMBL" id="BJOV01000003">
    <property type="protein sequence ID" value="GEE01461.1"/>
    <property type="molecule type" value="Genomic_DNA"/>
</dbReference>
<dbReference type="Proteomes" id="UP000444960">
    <property type="component" value="Unassembled WGS sequence"/>
</dbReference>
<evidence type="ECO:0000313" key="7">
    <source>
        <dbReference type="Proteomes" id="UP000444960"/>
    </source>
</evidence>
<name>A0A7I9V8L5_9ACTN</name>
<dbReference type="PANTHER" id="PTHR43859">
    <property type="entry name" value="ACYL-ACTIVATING ENZYME"/>
    <property type="match status" value="1"/>
</dbReference>